<protein>
    <recommendedName>
        <fullName evidence="3">Nucleotidyltransferase</fullName>
    </recommendedName>
</protein>
<dbReference type="Gene3D" id="3.10.450.620">
    <property type="entry name" value="JHP933, nucleotidyltransferase-like core domain"/>
    <property type="match status" value="1"/>
</dbReference>
<comment type="caution">
    <text evidence="1">The sequence shown here is derived from an EMBL/GenBank/DDBJ whole genome shotgun (WGS) entry which is preliminary data.</text>
</comment>
<organism evidence="1 2">
    <name type="scientific">Roseivirga echinicomitans</name>
    <dbReference type="NCBI Taxonomy" id="296218"/>
    <lineage>
        <taxon>Bacteria</taxon>
        <taxon>Pseudomonadati</taxon>
        <taxon>Bacteroidota</taxon>
        <taxon>Cytophagia</taxon>
        <taxon>Cytophagales</taxon>
        <taxon>Roseivirgaceae</taxon>
        <taxon>Roseivirga</taxon>
    </lineage>
</organism>
<proteinExistence type="predicted"/>
<evidence type="ECO:0000313" key="1">
    <source>
        <dbReference type="EMBL" id="KYG72958.1"/>
    </source>
</evidence>
<dbReference type="Pfam" id="PF08843">
    <property type="entry name" value="AbiEii"/>
    <property type="match status" value="1"/>
</dbReference>
<dbReference type="STRING" id="296218.AWN68_09675"/>
<gene>
    <name evidence="1" type="ORF">AWN68_09675</name>
</gene>
<dbReference type="RefSeq" id="WP_068417802.1">
    <property type="nucleotide sequence ID" value="NZ_LRDB01000050.1"/>
</dbReference>
<sequence length="285" mass="33457">MIKPGEIQNKAREIGVRDQQIEKDYILSWILQGIAQHGQLSTTIVFKGGTVLKKVYFEDYRFSEDLDFTLLDNDISNEQIFEWFTEVFEYIREEANIPLEIIDPESHLDKHEDAHLPDLSTEQAGGQGGINFYISYVGPLGGIGANKRVKVDISRSEQLQFKPVMQGTFLDYSDQEEHQLLCYPLEEVLVEKLRTVMQRMQARDFYDIWYLLEIHGMDVDFYTEEFRAKCESKAIDPTDFHNKLAQRLPQYKGRWKASMTDQIQDLPDFDKVEREVMRHLKKLEF</sequence>
<dbReference type="InterPro" id="IPR014942">
    <property type="entry name" value="AbiEii"/>
</dbReference>
<accession>A0A150X2L2</accession>
<dbReference type="AlphaFoldDB" id="A0A150X2L2"/>
<dbReference type="OrthoDB" id="9780929at2"/>
<keyword evidence="2" id="KW-1185">Reference proteome</keyword>
<dbReference type="Proteomes" id="UP000075615">
    <property type="component" value="Unassembled WGS sequence"/>
</dbReference>
<evidence type="ECO:0000313" key="2">
    <source>
        <dbReference type="Proteomes" id="UP000075615"/>
    </source>
</evidence>
<name>A0A150X2L2_9BACT</name>
<reference evidence="1 2" key="1">
    <citation type="submission" date="2016-01" db="EMBL/GenBank/DDBJ databases">
        <title>Genome sequencing of Roseivirga echinicomitans KMM 6058.</title>
        <authorList>
            <person name="Selvaratnam C."/>
            <person name="Thevarajoo S."/>
            <person name="Goh K.M."/>
            <person name="Ee R."/>
            <person name="Chan K.-G."/>
            <person name="Chong C.S."/>
        </authorList>
    </citation>
    <scope>NUCLEOTIDE SEQUENCE [LARGE SCALE GENOMIC DNA]</scope>
    <source>
        <strain evidence="1 2">KMM 6058</strain>
    </source>
</reference>
<evidence type="ECO:0008006" key="3">
    <source>
        <dbReference type="Google" id="ProtNLM"/>
    </source>
</evidence>
<dbReference type="EMBL" id="LRDB01000050">
    <property type="protein sequence ID" value="KYG72958.1"/>
    <property type="molecule type" value="Genomic_DNA"/>
</dbReference>